<accession>A0A8J5UEM4</accession>
<keyword evidence="7" id="KW-1185">Reference proteome</keyword>
<dbReference type="InterPro" id="IPR002685">
    <property type="entry name" value="Glyco_trans_15"/>
</dbReference>
<keyword evidence="3" id="KW-0328">Glycosyltransferase</keyword>
<dbReference type="GO" id="GO:0000026">
    <property type="term" value="F:alpha-1,2-mannosyltransferase activity"/>
    <property type="evidence" value="ECO:0007669"/>
    <property type="project" value="TreeGrafter"/>
</dbReference>
<dbReference type="GO" id="GO:0006493">
    <property type="term" value="P:protein O-linked glycosylation"/>
    <property type="evidence" value="ECO:0007669"/>
    <property type="project" value="TreeGrafter"/>
</dbReference>
<protein>
    <submittedName>
        <fullName evidence="6">KTR4</fullName>
    </submittedName>
</protein>
<comment type="similarity">
    <text evidence="2">Belongs to the glycosyltransferase 15 family.</text>
</comment>
<gene>
    <name evidence="6" type="ORF">J8A68_005185</name>
</gene>
<evidence type="ECO:0000256" key="1">
    <source>
        <dbReference type="ARBA" id="ARBA00004606"/>
    </source>
</evidence>
<dbReference type="RefSeq" id="XP_049261526.1">
    <property type="nucleotide sequence ID" value="XM_049409223.1"/>
</dbReference>
<sequence length="448" mass="53133">MMIRRTRTIYILAIVIATVIILHLLNPADSVQYHSQIIRSFKQQISSINPFSSHELSESGGYIIKPNNVQFKFTNPKQRSTEPKHIILENAKRYKELLSQPINEPKDATLMRPPSNFATYKRANATLLALVKNQEAAAIGASLRQIHNRFNSKFKYPITLLNDKPFTDNFIRKMSRYIPEEIEVEYVTIPKQLWDKPDNIDLKRETHEMDLMEKHDIAYAKKQSYHNMCRFYSGNIYNVPELQKYKYYWRIEPGINYFTDINYDVFRYLEDTGKIYGFTISLYDIEESIKTLWPETLNYLNKDNNYKYIDTNGSFQWLVEDLQNPQKNKVAGGYSTCHFWSNFEIADMDFFRGDAYNNWFKYLDSTGKFYYERWGDAPVHSIGVSLFADKKKIHWFRDIGYFHDPYFNCPNTPTSQNCEIGKFSLWEHLNKENCLMNWVDYEMTPNVY</sequence>
<organism evidence="6 7">
    <name type="scientific">[Candida] subhashii</name>
    <dbReference type="NCBI Taxonomy" id="561895"/>
    <lineage>
        <taxon>Eukaryota</taxon>
        <taxon>Fungi</taxon>
        <taxon>Dikarya</taxon>
        <taxon>Ascomycota</taxon>
        <taxon>Saccharomycotina</taxon>
        <taxon>Pichiomycetes</taxon>
        <taxon>Debaryomycetaceae</taxon>
        <taxon>Spathaspora</taxon>
    </lineage>
</organism>
<evidence type="ECO:0000256" key="2">
    <source>
        <dbReference type="ARBA" id="ARBA00007677"/>
    </source>
</evidence>
<dbReference type="PIRSF" id="PIRSF018153">
    <property type="entry name" value="Glyco_trans_15"/>
    <property type="match status" value="1"/>
</dbReference>
<dbReference type="Pfam" id="PF01793">
    <property type="entry name" value="Glyco_transf_15"/>
    <property type="match status" value="1"/>
</dbReference>
<dbReference type="PANTHER" id="PTHR31121">
    <property type="entry name" value="ALPHA-1,2 MANNOSYLTRANSFERASE KTR1"/>
    <property type="match status" value="1"/>
</dbReference>
<dbReference type="EMBL" id="JAGSYN010000222">
    <property type="protein sequence ID" value="KAG7661293.1"/>
    <property type="molecule type" value="Genomic_DNA"/>
</dbReference>
<name>A0A8J5UEM4_9ASCO</name>
<comment type="subcellular location">
    <subcellularLocation>
        <location evidence="1">Membrane</location>
        <topology evidence="1">Single-pass type II membrane protein</topology>
    </subcellularLocation>
</comment>
<reference evidence="6 7" key="1">
    <citation type="journal article" date="2021" name="DNA Res.">
        <title>Genome analysis of Candida subhashii reveals its hybrid nature and dual mitochondrial genome conformations.</title>
        <authorList>
            <person name="Mixao V."/>
            <person name="Hegedusova E."/>
            <person name="Saus E."/>
            <person name="Pryszcz L.P."/>
            <person name="Cillingova A."/>
            <person name="Nosek J."/>
            <person name="Gabaldon T."/>
        </authorList>
    </citation>
    <scope>NUCLEOTIDE SEQUENCE [LARGE SCALE GENOMIC DNA]</scope>
    <source>
        <strain evidence="6 7">CBS 10753</strain>
    </source>
</reference>
<dbReference type="GeneID" id="73471985"/>
<dbReference type="AlphaFoldDB" id="A0A8J5UEM4"/>
<dbReference type="GO" id="GO:0005794">
    <property type="term" value="C:Golgi apparatus"/>
    <property type="evidence" value="ECO:0007669"/>
    <property type="project" value="TreeGrafter"/>
</dbReference>
<evidence type="ECO:0000313" key="7">
    <source>
        <dbReference type="Proteomes" id="UP000694255"/>
    </source>
</evidence>
<evidence type="ECO:0000256" key="5">
    <source>
        <dbReference type="ARBA" id="ARBA00022968"/>
    </source>
</evidence>
<evidence type="ECO:0000256" key="4">
    <source>
        <dbReference type="ARBA" id="ARBA00022679"/>
    </source>
</evidence>
<proteinExistence type="inferred from homology"/>
<dbReference type="FunFam" id="3.90.550.10:FF:000051">
    <property type="entry name" value="Alpha-1,2-mannosyltransferase (Ktr4)"/>
    <property type="match status" value="1"/>
</dbReference>
<evidence type="ECO:0000256" key="3">
    <source>
        <dbReference type="ARBA" id="ARBA00022676"/>
    </source>
</evidence>
<dbReference type="PANTHER" id="PTHR31121:SF7">
    <property type="entry name" value="MANNOSYLTRANSFERASE KTR4-RELATED"/>
    <property type="match status" value="1"/>
</dbReference>
<keyword evidence="5" id="KW-0812">Transmembrane</keyword>
<comment type="caution">
    <text evidence="6">The sequence shown here is derived from an EMBL/GenBank/DDBJ whole genome shotgun (WGS) entry which is preliminary data.</text>
</comment>
<dbReference type="GO" id="GO:0000032">
    <property type="term" value="P:cell wall mannoprotein biosynthetic process"/>
    <property type="evidence" value="ECO:0007669"/>
    <property type="project" value="TreeGrafter"/>
</dbReference>
<dbReference type="OrthoDB" id="439943at2759"/>
<dbReference type="GO" id="GO:0016020">
    <property type="term" value="C:membrane"/>
    <property type="evidence" value="ECO:0007669"/>
    <property type="project" value="UniProtKB-SubCell"/>
</dbReference>
<keyword evidence="5" id="KW-0735">Signal-anchor</keyword>
<keyword evidence="4" id="KW-0808">Transferase</keyword>
<evidence type="ECO:0000313" key="6">
    <source>
        <dbReference type="EMBL" id="KAG7661293.1"/>
    </source>
</evidence>
<dbReference type="Proteomes" id="UP000694255">
    <property type="component" value="Unassembled WGS sequence"/>
</dbReference>
<dbReference type="GO" id="GO:0006487">
    <property type="term" value="P:protein N-linked glycosylation"/>
    <property type="evidence" value="ECO:0007669"/>
    <property type="project" value="TreeGrafter"/>
</dbReference>